<organism evidence="10 11">
    <name type="scientific">Bimuria novae-zelandiae CBS 107.79</name>
    <dbReference type="NCBI Taxonomy" id="1447943"/>
    <lineage>
        <taxon>Eukaryota</taxon>
        <taxon>Fungi</taxon>
        <taxon>Dikarya</taxon>
        <taxon>Ascomycota</taxon>
        <taxon>Pezizomycotina</taxon>
        <taxon>Dothideomycetes</taxon>
        <taxon>Pleosporomycetidae</taxon>
        <taxon>Pleosporales</taxon>
        <taxon>Massarineae</taxon>
        <taxon>Didymosphaeriaceae</taxon>
        <taxon>Bimuria</taxon>
    </lineage>
</organism>
<dbReference type="PANTHER" id="PTHR11766">
    <property type="entry name" value="TYROSYL-TRNA SYNTHETASE"/>
    <property type="match status" value="1"/>
</dbReference>
<dbReference type="AlphaFoldDB" id="A0A6A5VB82"/>
<dbReference type="PANTHER" id="PTHR11766:SF0">
    <property type="entry name" value="TYROSINE--TRNA LIGASE, MITOCHONDRIAL"/>
    <property type="match status" value="1"/>
</dbReference>
<dbReference type="CDD" id="cd00805">
    <property type="entry name" value="TyrRS_core"/>
    <property type="match status" value="1"/>
</dbReference>
<comment type="similarity">
    <text evidence="1 8">Belongs to the class-I aminoacyl-tRNA synthetase family.</text>
</comment>
<keyword evidence="6 8" id="KW-0030">Aminoacyl-tRNA synthetase</keyword>
<name>A0A6A5VB82_9PLEO</name>
<dbReference type="InterPro" id="IPR002307">
    <property type="entry name" value="Tyr-tRNA-ligase"/>
</dbReference>
<dbReference type="FunFam" id="3.40.50.620:FF:000227">
    <property type="entry name" value="Tyrosine--tRNA ligase"/>
    <property type="match status" value="1"/>
</dbReference>
<dbReference type="EMBL" id="ML976675">
    <property type="protein sequence ID" value="KAF1974395.1"/>
    <property type="molecule type" value="Genomic_DNA"/>
</dbReference>
<evidence type="ECO:0000313" key="10">
    <source>
        <dbReference type="EMBL" id="KAF1974395.1"/>
    </source>
</evidence>
<dbReference type="GO" id="GO:0003723">
    <property type="term" value="F:RNA binding"/>
    <property type="evidence" value="ECO:0007669"/>
    <property type="project" value="InterPro"/>
</dbReference>
<dbReference type="FunFam" id="1.10.240.10:FF:000001">
    <property type="entry name" value="Tyrosine--tRNA ligase"/>
    <property type="match status" value="1"/>
</dbReference>
<dbReference type="NCBIfam" id="TIGR00234">
    <property type="entry name" value="tyrS"/>
    <property type="match status" value="1"/>
</dbReference>
<accession>A0A6A5VB82</accession>
<evidence type="ECO:0000256" key="5">
    <source>
        <dbReference type="ARBA" id="ARBA00022917"/>
    </source>
</evidence>
<sequence length="600" mass="67552">MSLLHHIPRTRPYICQQCIRKQRAVLGGQRQKGSWAKKIMDPKLEASQWEERGHRIKSGTEKSMLQILEERGFVKDVAGGRHQLDWLLTRKPIGAYVGVDPTAPSMHVGHLLPFMALFWMYLNGYPSVTLLGAGTVKIGDPSGRTSERARQDDNVRNMNILSMRRQIDQLWTNVKCLGIKHRFPENISRTRKFLDNNSWLANLSAIDLMRDLGSGMRLGSMLARDSVKVRMENGEGMAFSEFSYPLFQAYDWWRMYNDHSVQLQLGGSDQYGNLCAGMDAVSHMRKLRGMQQESSEDDILSATFGLTTPLLTTASGEKFGKSAGNAVWLDKHMMNSFDLYQYFLKTADNDVERYLKLFTFLPTHHIDLIMENQRQGESKRTAQHLLAKEVVELAHGAEDAKKAEAAHKEAFRQGTHTFSLSGLRRTLAKTRPDGEDTHGRDEKELALLAYKQAYASSAAPQSTAETNAEVSKDASNIITLPLGLLSEGSFPRVLYAAGLVTSSSEGRRLITKRGAYVVVPNSGSLENPYGLKWEQIPEAISTTDPNQYLLDWEALVLRSGKSKIQICRIVTDEQFEAEGRTFPGWEEFKARRTEAGKQTQ</sequence>
<dbReference type="GO" id="GO:0006437">
    <property type="term" value="P:tyrosyl-tRNA aminoacylation"/>
    <property type="evidence" value="ECO:0007669"/>
    <property type="project" value="InterPro"/>
</dbReference>
<dbReference type="InterPro" id="IPR024088">
    <property type="entry name" value="Tyr-tRNA-ligase_bac-type"/>
</dbReference>
<evidence type="ECO:0000256" key="7">
    <source>
        <dbReference type="ARBA" id="ARBA00048248"/>
    </source>
</evidence>
<gene>
    <name evidence="10" type="ORF">BU23DRAFT_589129</name>
</gene>
<evidence type="ECO:0000256" key="4">
    <source>
        <dbReference type="ARBA" id="ARBA00022840"/>
    </source>
</evidence>
<dbReference type="GO" id="GO:0005829">
    <property type="term" value="C:cytosol"/>
    <property type="evidence" value="ECO:0007669"/>
    <property type="project" value="TreeGrafter"/>
</dbReference>
<dbReference type="Pfam" id="PF00579">
    <property type="entry name" value="tRNA-synt_1b"/>
    <property type="match status" value="1"/>
</dbReference>
<dbReference type="Gene3D" id="1.10.240.10">
    <property type="entry name" value="Tyrosyl-Transfer RNA Synthetase"/>
    <property type="match status" value="1"/>
</dbReference>
<evidence type="ECO:0000256" key="8">
    <source>
        <dbReference type="RuleBase" id="RU361234"/>
    </source>
</evidence>
<keyword evidence="5 8" id="KW-0648">Protein biosynthesis</keyword>
<dbReference type="Gene3D" id="3.40.50.620">
    <property type="entry name" value="HUPs"/>
    <property type="match status" value="1"/>
</dbReference>
<protein>
    <recommendedName>
        <fullName evidence="8">Tyrosine--tRNA ligase</fullName>
        <ecNumber evidence="8">6.1.1.1</ecNumber>
    </recommendedName>
    <alternativeName>
        <fullName evidence="8">Tyrosyl-tRNA synthetase</fullName>
    </alternativeName>
</protein>
<comment type="catalytic activity">
    <reaction evidence="7 8">
        <text>tRNA(Tyr) + L-tyrosine + ATP = L-tyrosyl-tRNA(Tyr) + AMP + diphosphate + H(+)</text>
        <dbReference type="Rhea" id="RHEA:10220"/>
        <dbReference type="Rhea" id="RHEA-COMP:9706"/>
        <dbReference type="Rhea" id="RHEA-COMP:9707"/>
        <dbReference type="ChEBI" id="CHEBI:15378"/>
        <dbReference type="ChEBI" id="CHEBI:30616"/>
        <dbReference type="ChEBI" id="CHEBI:33019"/>
        <dbReference type="ChEBI" id="CHEBI:58315"/>
        <dbReference type="ChEBI" id="CHEBI:78442"/>
        <dbReference type="ChEBI" id="CHEBI:78536"/>
        <dbReference type="ChEBI" id="CHEBI:456215"/>
        <dbReference type="EC" id="6.1.1.1"/>
    </reaction>
</comment>
<evidence type="ECO:0000256" key="2">
    <source>
        <dbReference type="ARBA" id="ARBA00022598"/>
    </source>
</evidence>
<keyword evidence="2 8" id="KW-0436">Ligase</keyword>
<keyword evidence="3 8" id="KW-0547">Nucleotide-binding</keyword>
<dbReference type="SUPFAM" id="SSF52374">
    <property type="entry name" value="Nucleotidylyl transferase"/>
    <property type="match status" value="1"/>
</dbReference>
<evidence type="ECO:0000256" key="6">
    <source>
        <dbReference type="ARBA" id="ARBA00023146"/>
    </source>
</evidence>
<proteinExistence type="inferred from homology"/>
<feature type="domain" description="Tyrosyl-tRNA synthetase C-terminal" evidence="9">
    <location>
        <begin position="472"/>
        <end position="586"/>
    </location>
</feature>
<reference evidence="10" key="1">
    <citation type="journal article" date="2020" name="Stud. Mycol.">
        <title>101 Dothideomycetes genomes: a test case for predicting lifestyles and emergence of pathogens.</title>
        <authorList>
            <person name="Haridas S."/>
            <person name="Albert R."/>
            <person name="Binder M."/>
            <person name="Bloem J."/>
            <person name="Labutti K."/>
            <person name="Salamov A."/>
            <person name="Andreopoulos B."/>
            <person name="Baker S."/>
            <person name="Barry K."/>
            <person name="Bills G."/>
            <person name="Bluhm B."/>
            <person name="Cannon C."/>
            <person name="Castanera R."/>
            <person name="Culley D."/>
            <person name="Daum C."/>
            <person name="Ezra D."/>
            <person name="Gonzalez J."/>
            <person name="Henrissat B."/>
            <person name="Kuo A."/>
            <person name="Liang C."/>
            <person name="Lipzen A."/>
            <person name="Lutzoni F."/>
            <person name="Magnuson J."/>
            <person name="Mondo S."/>
            <person name="Nolan M."/>
            <person name="Ohm R."/>
            <person name="Pangilinan J."/>
            <person name="Park H.-J."/>
            <person name="Ramirez L."/>
            <person name="Alfaro M."/>
            <person name="Sun H."/>
            <person name="Tritt A."/>
            <person name="Yoshinaga Y."/>
            <person name="Zwiers L.-H."/>
            <person name="Turgeon B."/>
            <person name="Goodwin S."/>
            <person name="Spatafora J."/>
            <person name="Crous P."/>
            <person name="Grigoriev I."/>
        </authorList>
    </citation>
    <scope>NUCLEOTIDE SEQUENCE</scope>
    <source>
        <strain evidence="10">CBS 107.79</strain>
    </source>
</reference>
<dbReference type="PRINTS" id="PR01040">
    <property type="entry name" value="TRNASYNTHTYR"/>
</dbReference>
<keyword evidence="4 8" id="KW-0067">ATP-binding</keyword>
<dbReference type="Pfam" id="PF16714">
    <property type="entry name" value="TyrRSs_C"/>
    <property type="match status" value="1"/>
</dbReference>
<keyword evidence="11" id="KW-1185">Reference proteome</keyword>
<evidence type="ECO:0000259" key="9">
    <source>
        <dbReference type="Pfam" id="PF16714"/>
    </source>
</evidence>
<dbReference type="EC" id="6.1.1.1" evidence="8"/>
<evidence type="ECO:0000313" key="11">
    <source>
        <dbReference type="Proteomes" id="UP000800036"/>
    </source>
</evidence>
<dbReference type="GO" id="GO:0004831">
    <property type="term" value="F:tyrosine-tRNA ligase activity"/>
    <property type="evidence" value="ECO:0007669"/>
    <property type="project" value="UniProtKB-EC"/>
</dbReference>
<dbReference type="OrthoDB" id="337870at2759"/>
<evidence type="ECO:0000256" key="1">
    <source>
        <dbReference type="ARBA" id="ARBA00005594"/>
    </source>
</evidence>
<evidence type="ECO:0000256" key="3">
    <source>
        <dbReference type="ARBA" id="ARBA00022741"/>
    </source>
</evidence>
<dbReference type="GO" id="GO:0005524">
    <property type="term" value="F:ATP binding"/>
    <property type="evidence" value="ECO:0007669"/>
    <property type="project" value="UniProtKB-KW"/>
</dbReference>
<dbReference type="GO" id="GO:0005739">
    <property type="term" value="C:mitochondrion"/>
    <property type="evidence" value="ECO:0007669"/>
    <property type="project" value="TreeGrafter"/>
</dbReference>
<dbReference type="InterPro" id="IPR014729">
    <property type="entry name" value="Rossmann-like_a/b/a_fold"/>
</dbReference>
<dbReference type="PROSITE" id="PS00178">
    <property type="entry name" value="AA_TRNA_LIGASE_I"/>
    <property type="match status" value="1"/>
</dbReference>
<dbReference type="Proteomes" id="UP000800036">
    <property type="component" value="Unassembled WGS sequence"/>
</dbReference>
<dbReference type="InterPro" id="IPR001412">
    <property type="entry name" value="aa-tRNA-synth_I_CS"/>
</dbReference>
<dbReference type="InterPro" id="IPR002305">
    <property type="entry name" value="aa-tRNA-synth_Ic"/>
</dbReference>
<dbReference type="InterPro" id="IPR032005">
    <property type="entry name" value="TyrRSs_C"/>
</dbReference>